<dbReference type="SUPFAM" id="SSF53756">
    <property type="entry name" value="UDP-Glycosyltransferase/glycogen phosphorylase"/>
    <property type="match status" value="1"/>
</dbReference>
<dbReference type="InterPro" id="IPR002213">
    <property type="entry name" value="UDP_glucos_trans"/>
</dbReference>
<evidence type="ECO:0000256" key="2">
    <source>
        <dbReference type="ARBA" id="ARBA00022679"/>
    </source>
</evidence>
<dbReference type="Gene3D" id="3.40.50.2000">
    <property type="entry name" value="Glycogen Phosphorylase B"/>
    <property type="match status" value="2"/>
</dbReference>
<evidence type="ECO:0000313" key="3">
    <source>
        <dbReference type="EMBL" id="AUS89434.1"/>
    </source>
</evidence>
<dbReference type="PANTHER" id="PTHR11926">
    <property type="entry name" value="GLUCOSYL/GLUCURONOSYL TRANSFERASES"/>
    <property type="match status" value="1"/>
</dbReference>
<keyword evidence="2" id="KW-0808">Transferase</keyword>
<dbReference type="FunFam" id="3.40.50.2000:FF:000040">
    <property type="entry name" value="UDP-glycosyltransferase 76C1"/>
    <property type="match status" value="1"/>
</dbReference>
<comment type="similarity">
    <text evidence="1">Belongs to the UDP-glycosyltransferase family.</text>
</comment>
<evidence type="ECO:0000256" key="1">
    <source>
        <dbReference type="ARBA" id="ARBA00009995"/>
    </source>
</evidence>
<protein>
    <submittedName>
        <fullName evidence="3">UDP-glucosyl trnasferase 2</fullName>
    </submittedName>
</protein>
<dbReference type="PANTHER" id="PTHR11926:SF1464">
    <property type="entry name" value="UDP-GLYCOSYLTRANSFERASE 76B1-LIKE"/>
    <property type="match status" value="1"/>
</dbReference>
<reference evidence="3" key="1">
    <citation type="submission" date="2017-01" db="EMBL/GenBank/DDBJ databases">
        <title>Integrating RNA transcriptome wide and microRNA analyses for the identification of molecular regulators associated with high salt tolerance in Sesuvium portulacastrum (L.).</title>
        <authorList>
            <person name="Nikalje G.C."/>
            <person name="Srivastava A.K."/>
            <person name="Sablok G."/>
            <person name="Nikam T.D."/>
            <person name="Suprasanna P."/>
        </authorList>
    </citation>
    <scope>NUCLEOTIDE SEQUENCE</scope>
</reference>
<dbReference type="EMBL" id="KY434034">
    <property type="protein sequence ID" value="AUS89434.1"/>
    <property type="molecule type" value="mRNA"/>
</dbReference>
<proteinExistence type="evidence at transcript level"/>
<organism evidence="3">
    <name type="scientific">Sesuvium portulacastrum</name>
    <name type="common">Shoreline sea purslane</name>
    <name type="synonym">Portulaca portulacastrum</name>
    <dbReference type="NCBI Taxonomy" id="221166"/>
    <lineage>
        <taxon>Eukaryota</taxon>
        <taxon>Viridiplantae</taxon>
        <taxon>Streptophyta</taxon>
        <taxon>Embryophyta</taxon>
        <taxon>Tracheophyta</taxon>
        <taxon>Spermatophyta</taxon>
        <taxon>Magnoliopsida</taxon>
        <taxon>eudicotyledons</taxon>
        <taxon>Gunneridae</taxon>
        <taxon>Pentapetalae</taxon>
        <taxon>Caryophyllales</taxon>
        <taxon>Aizoaceae</taxon>
        <taxon>Sesuvium</taxon>
    </lineage>
</organism>
<accession>A0A2I7ZAU8</accession>
<dbReference type="CDD" id="cd03784">
    <property type="entry name" value="GT1_Gtf-like"/>
    <property type="match status" value="1"/>
</dbReference>
<dbReference type="Pfam" id="PF00201">
    <property type="entry name" value="UDPGT"/>
    <property type="match status" value="1"/>
</dbReference>
<dbReference type="GO" id="GO:0080044">
    <property type="term" value="F:quercetin 7-O-glucosyltransferase activity"/>
    <property type="evidence" value="ECO:0007669"/>
    <property type="project" value="TreeGrafter"/>
</dbReference>
<dbReference type="FunFam" id="3.40.50.2000:FF:000120">
    <property type="entry name" value="UDP-glycosyltransferase 76C1"/>
    <property type="match status" value="1"/>
</dbReference>
<dbReference type="AlphaFoldDB" id="A0A2I7ZAU8"/>
<sequence>MGKRLLMFPLPFQGHHTPMLQLAEILHSKGFSISIIHTHFNSPNSANHPQFSFYPIPNSLFKDEDCSADHVVEFLNMLNKECVLPFTDLLSQILSENNVATEDEEPVACLITDALWHFTQALADSFKLPRIVLRTSNLASFLSFNSLYLLKEKGYLSAQGSQFEAPPPELSPLKVKDIPLLCVSDPEAAYELVSKLLEKTKASRGVIFNSFEELEPSSLATFRKDISVPIFVVGPFHKQVSASSSSLLAQDSSCISWLNSQSPKSVLYVSFGSIAAVNEAEFVEIAWGLANSKQPFLWAIRPGLVRGHDGPAPLPNGFLDEVADRGLVITWAPQVEVLRHPAIGGFWTHNGWNSTLESISEGIPMFCLPCFADQMANARYVTDLWRVGLRIEDEINRKDIDKAIRRLMLEKEGREIAERVACLKEKADLCIAEGGSSYKSLDNLVAHILSF</sequence>
<name>A0A2I7ZAU8_SESPO</name>
<dbReference type="GO" id="GO:0080043">
    <property type="term" value="F:quercetin 3-O-glucosyltransferase activity"/>
    <property type="evidence" value="ECO:0007669"/>
    <property type="project" value="TreeGrafter"/>
</dbReference>